<proteinExistence type="predicted"/>
<accession>A0A2P7SAI5</accession>
<protein>
    <submittedName>
        <fullName evidence="1">Uncharacterized protein</fullName>
    </submittedName>
</protein>
<evidence type="ECO:0000313" key="1">
    <source>
        <dbReference type="EMBL" id="PSJ59508.1"/>
    </source>
</evidence>
<comment type="caution">
    <text evidence="1">The sequence shown here is derived from an EMBL/GenBank/DDBJ whole genome shotgun (WGS) entry which is preliminary data.</text>
</comment>
<gene>
    <name evidence="1" type="ORF">C7I84_12770</name>
</gene>
<reference evidence="1 2" key="1">
    <citation type="submission" date="2018-03" db="EMBL/GenBank/DDBJ databases">
        <title>The draft genome of Mesorhizobium sp. 6GN-30.</title>
        <authorList>
            <person name="Liu L."/>
            <person name="Li L."/>
            <person name="Wang T."/>
            <person name="Zhang X."/>
            <person name="Liang L."/>
        </authorList>
    </citation>
    <scope>NUCLEOTIDE SEQUENCE [LARGE SCALE GENOMIC DNA]</scope>
    <source>
        <strain evidence="1 2">6GN30</strain>
    </source>
</reference>
<organism evidence="1 2">
    <name type="scientific">Kumtagia ephedrae</name>
    <dbReference type="NCBI Taxonomy" id="2116701"/>
    <lineage>
        <taxon>Bacteria</taxon>
        <taxon>Pseudomonadati</taxon>
        <taxon>Pseudomonadota</taxon>
        <taxon>Alphaproteobacteria</taxon>
        <taxon>Hyphomicrobiales</taxon>
        <taxon>Phyllobacteriaceae</taxon>
        <taxon>Kumtagia</taxon>
    </lineage>
</organism>
<keyword evidence="2" id="KW-1185">Reference proteome</keyword>
<evidence type="ECO:0000313" key="2">
    <source>
        <dbReference type="Proteomes" id="UP000241229"/>
    </source>
</evidence>
<dbReference type="EMBL" id="PXYK01000011">
    <property type="protein sequence ID" value="PSJ59508.1"/>
    <property type="molecule type" value="Genomic_DNA"/>
</dbReference>
<dbReference type="AlphaFoldDB" id="A0A2P7SAI5"/>
<sequence>MTPSHQAGHLLPGEGTGFTLETCAAGIAEEIVFIGSDFATAEAAGFTMKSTLVPCPKGRREAMVEPGDAMARTRQSGRSN</sequence>
<dbReference type="Proteomes" id="UP000241229">
    <property type="component" value="Unassembled WGS sequence"/>
</dbReference>
<name>A0A2P7SAI5_9HYPH</name>